<evidence type="ECO:0000313" key="2">
    <source>
        <dbReference type="Proteomes" id="UP000001169"/>
    </source>
</evidence>
<organism evidence="1 2">
    <name type="scientific">Haloarcula marismortui (strain ATCC 43049 / DSM 3752 / JCM 8966 / VKM B-1809)</name>
    <name type="common">Halobacterium marismortui</name>
    <dbReference type="NCBI Taxonomy" id="272569"/>
    <lineage>
        <taxon>Archaea</taxon>
        <taxon>Methanobacteriati</taxon>
        <taxon>Methanobacteriota</taxon>
        <taxon>Stenosarchaea group</taxon>
        <taxon>Halobacteria</taxon>
        <taxon>Halobacteriales</taxon>
        <taxon>Haloarculaceae</taxon>
        <taxon>Haloarcula</taxon>
    </lineage>
</organism>
<dbReference type="Gene3D" id="1.10.238.80">
    <property type="entry name" value="MTH865-like"/>
    <property type="match status" value="1"/>
</dbReference>
<evidence type="ECO:0000313" key="1">
    <source>
        <dbReference type="EMBL" id="AAV45517.1"/>
    </source>
</evidence>
<dbReference type="KEGG" id="hma:rrnAC0494"/>
<dbReference type="EnsemblBacteria" id="AAV45517">
    <property type="protein sequence ID" value="AAV45517"/>
    <property type="gene ID" value="rrnAC0494"/>
</dbReference>
<dbReference type="InterPro" id="IPR036825">
    <property type="entry name" value="MTH865-like_sf"/>
</dbReference>
<dbReference type="PATRIC" id="fig|272569.17.peg.1261"/>
<dbReference type="EMBL" id="AY596297">
    <property type="protein sequence ID" value="AAV45517.1"/>
    <property type="molecule type" value="Genomic_DNA"/>
</dbReference>
<dbReference type="InterPro" id="IPR024093">
    <property type="entry name" value="Uncharacterised_MTH865"/>
</dbReference>
<accession>Q5V4N5</accession>
<dbReference type="PaxDb" id="272569-rrnAC0494"/>
<evidence type="ECO:0008006" key="3">
    <source>
        <dbReference type="Google" id="ProtNLM"/>
    </source>
</evidence>
<gene>
    <name evidence="1" type="ordered locus">rrnAC0494</name>
</gene>
<sequence>MGKCTDVEPFIIILPQRPTMVDREDLRSQFVEAFEEADYPISSPMDLVPALPGGPSTKFESGDFSMTAMELNTKLNGEFPYESVDDFVDDVMASLEDQDLI</sequence>
<reference evidence="1 2" key="1">
    <citation type="journal article" date="2004" name="Genome Res.">
        <title>Genome sequence of Haloarcula marismortui: a halophilic archaeon from the Dead Sea.</title>
        <authorList>
            <person name="Baliga N.S."/>
            <person name="Bonneau R."/>
            <person name="Facciotti M.T."/>
            <person name="Pan M."/>
            <person name="Glusman G."/>
            <person name="Deutsch E.W."/>
            <person name="Shannon P."/>
            <person name="Chiu Y."/>
            <person name="Weng R.S."/>
            <person name="Gan R.R."/>
            <person name="Hung P."/>
            <person name="Date S.V."/>
            <person name="Marcotte E."/>
            <person name="Hood L."/>
            <person name="Ng W.V."/>
        </authorList>
    </citation>
    <scope>NUCLEOTIDE SEQUENCE [LARGE SCALE GENOMIC DNA]</scope>
    <source>
        <strain evidence="2">ATCC 43049 / DSM 3752 / JCM 8966 / VKM B-1809</strain>
    </source>
</reference>
<proteinExistence type="predicted"/>
<dbReference type="Proteomes" id="UP000001169">
    <property type="component" value="Chromosome I"/>
</dbReference>
<dbReference type="HOGENOM" id="CLU_193458_0_0_2"/>
<name>Q5V4N5_HALMA</name>
<dbReference type="eggNOG" id="arCOG02797">
    <property type="taxonomic scope" value="Archaea"/>
</dbReference>
<keyword evidence="2" id="KW-1185">Reference proteome</keyword>
<dbReference type="STRING" id="272569.rrnAC0494"/>
<protein>
    <recommendedName>
        <fullName evidence="3">MTH865 family protein</fullName>
    </recommendedName>
</protein>
<dbReference type="AlphaFoldDB" id="Q5V4N5"/>
<dbReference type="SUPFAM" id="SSF69025">
    <property type="entry name" value="Hypothetical protein MTH865"/>
    <property type="match status" value="1"/>
</dbReference>
<dbReference type="Pfam" id="PF07747">
    <property type="entry name" value="MTH865"/>
    <property type="match status" value="1"/>
</dbReference>